<protein>
    <submittedName>
        <fullName evidence="2">Uncharacterized protein</fullName>
    </submittedName>
</protein>
<name>A0AAV6V117_9ARAC</name>
<reference evidence="2 3" key="1">
    <citation type="journal article" date="2022" name="Nat. Ecol. Evol.">
        <title>A masculinizing supergene underlies an exaggerated male reproductive morph in a spider.</title>
        <authorList>
            <person name="Hendrickx F."/>
            <person name="De Corte Z."/>
            <person name="Sonet G."/>
            <person name="Van Belleghem S.M."/>
            <person name="Kostlbacher S."/>
            <person name="Vangestel C."/>
        </authorList>
    </citation>
    <scope>NUCLEOTIDE SEQUENCE [LARGE SCALE GENOMIC DNA]</scope>
    <source>
        <strain evidence="2">W744_W776</strain>
    </source>
</reference>
<dbReference type="Proteomes" id="UP000827092">
    <property type="component" value="Unassembled WGS sequence"/>
</dbReference>
<keyword evidence="3" id="KW-1185">Reference proteome</keyword>
<evidence type="ECO:0000313" key="2">
    <source>
        <dbReference type="EMBL" id="KAG8189688.1"/>
    </source>
</evidence>
<dbReference type="AlphaFoldDB" id="A0AAV6V117"/>
<gene>
    <name evidence="2" type="ORF">JTE90_022502</name>
</gene>
<dbReference type="EMBL" id="JAFNEN010000207">
    <property type="protein sequence ID" value="KAG8189688.1"/>
    <property type="molecule type" value="Genomic_DNA"/>
</dbReference>
<accession>A0AAV6V117</accession>
<feature type="region of interest" description="Disordered" evidence="1">
    <location>
        <begin position="1"/>
        <end position="26"/>
    </location>
</feature>
<evidence type="ECO:0000313" key="3">
    <source>
        <dbReference type="Proteomes" id="UP000827092"/>
    </source>
</evidence>
<evidence type="ECO:0000256" key="1">
    <source>
        <dbReference type="SAM" id="MobiDB-lite"/>
    </source>
</evidence>
<proteinExistence type="predicted"/>
<comment type="caution">
    <text evidence="2">The sequence shown here is derived from an EMBL/GenBank/DDBJ whole genome shotgun (WGS) entry which is preliminary data.</text>
</comment>
<organism evidence="2 3">
    <name type="scientific">Oedothorax gibbosus</name>
    <dbReference type="NCBI Taxonomy" id="931172"/>
    <lineage>
        <taxon>Eukaryota</taxon>
        <taxon>Metazoa</taxon>
        <taxon>Ecdysozoa</taxon>
        <taxon>Arthropoda</taxon>
        <taxon>Chelicerata</taxon>
        <taxon>Arachnida</taxon>
        <taxon>Araneae</taxon>
        <taxon>Araneomorphae</taxon>
        <taxon>Entelegynae</taxon>
        <taxon>Araneoidea</taxon>
        <taxon>Linyphiidae</taxon>
        <taxon>Erigoninae</taxon>
        <taxon>Oedothorax</taxon>
    </lineage>
</organism>
<sequence length="194" mass="21714">MNPLNGGENNLFTLPASRIDPKRSNSKTKLTAQAKEKQQFLFTALFHNAIQTTVFPLIRKADQEAISMKMEAHVDIRKSRNVTFPSEERKKTSLSEYKRQKRRGGRDGLAIFCRIHSLTTSPSGVWAKLTLFPRCLFRAWVNGLVVAGLSGGQLGVDVSAETSREVYSRQGDRADPVYSVQDQGRLSLIRGPSY</sequence>